<accession>X1AY13</accession>
<sequence length="45" mass="5338">MIKNIKVFILPDNLLSYFLEKIMQARFSINILLLGQIFIIKKVEK</sequence>
<organism evidence="1">
    <name type="scientific">marine sediment metagenome</name>
    <dbReference type="NCBI Taxonomy" id="412755"/>
    <lineage>
        <taxon>unclassified sequences</taxon>
        <taxon>metagenomes</taxon>
        <taxon>ecological metagenomes</taxon>
    </lineage>
</organism>
<dbReference type="AlphaFoldDB" id="X1AY13"/>
<proteinExistence type="predicted"/>
<reference evidence="1" key="1">
    <citation type="journal article" date="2014" name="Front. Microbiol.">
        <title>High frequency of phylogenetically diverse reductive dehalogenase-homologous genes in deep subseafloor sedimentary metagenomes.</title>
        <authorList>
            <person name="Kawai M."/>
            <person name="Futagami T."/>
            <person name="Toyoda A."/>
            <person name="Takaki Y."/>
            <person name="Nishi S."/>
            <person name="Hori S."/>
            <person name="Arai W."/>
            <person name="Tsubouchi T."/>
            <person name="Morono Y."/>
            <person name="Uchiyama I."/>
            <person name="Ito T."/>
            <person name="Fujiyama A."/>
            <person name="Inagaki F."/>
            <person name="Takami H."/>
        </authorList>
    </citation>
    <scope>NUCLEOTIDE SEQUENCE</scope>
    <source>
        <strain evidence="1">Expedition CK06-06</strain>
    </source>
</reference>
<dbReference type="EMBL" id="BART01001217">
    <property type="protein sequence ID" value="GAG64661.1"/>
    <property type="molecule type" value="Genomic_DNA"/>
</dbReference>
<gene>
    <name evidence="1" type="ORF">S01H4_04513</name>
</gene>
<evidence type="ECO:0000313" key="1">
    <source>
        <dbReference type="EMBL" id="GAG64661.1"/>
    </source>
</evidence>
<name>X1AY13_9ZZZZ</name>
<comment type="caution">
    <text evidence="1">The sequence shown here is derived from an EMBL/GenBank/DDBJ whole genome shotgun (WGS) entry which is preliminary data.</text>
</comment>
<protein>
    <submittedName>
        <fullName evidence="1">Uncharacterized protein</fullName>
    </submittedName>
</protein>